<proteinExistence type="predicted"/>
<evidence type="ECO:0000313" key="3">
    <source>
        <dbReference type="Proteomes" id="UP000006882"/>
    </source>
</evidence>
<organism evidence="2 3">
    <name type="scientific">Prunus persica</name>
    <name type="common">Peach</name>
    <name type="synonym">Amygdalus persica</name>
    <dbReference type="NCBI Taxonomy" id="3760"/>
    <lineage>
        <taxon>Eukaryota</taxon>
        <taxon>Viridiplantae</taxon>
        <taxon>Streptophyta</taxon>
        <taxon>Embryophyta</taxon>
        <taxon>Tracheophyta</taxon>
        <taxon>Spermatophyta</taxon>
        <taxon>Magnoliopsida</taxon>
        <taxon>eudicotyledons</taxon>
        <taxon>Gunneridae</taxon>
        <taxon>Pentapetalae</taxon>
        <taxon>rosids</taxon>
        <taxon>fabids</taxon>
        <taxon>Rosales</taxon>
        <taxon>Rosaceae</taxon>
        <taxon>Amygdaloideae</taxon>
        <taxon>Amygdaleae</taxon>
        <taxon>Prunus</taxon>
    </lineage>
</organism>
<dbReference type="Proteomes" id="UP000006882">
    <property type="component" value="Chromosome G2"/>
</dbReference>
<name>M5XEB0_PRUPE</name>
<accession>M5XEB0</accession>
<evidence type="ECO:0000313" key="2">
    <source>
        <dbReference type="EMBL" id="ONI23853.1"/>
    </source>
</evidence>
<evidence type="ECO:0000256" key="1">
    <source>
        <dbReference type="SAM" id="MobiDB-lite"/>
    </source>
</evidence>
<dbReference type="EMBL" id="CM007652">
    <property type="protein sequence ID" value="ONI23853.1"/>
    <property type="molecule type" value="Genomic_DNA"/>
</dbReference>
<reference evidence="2 3" key="1">
    <citation type="journal article" date="2013" name="Nat. Genet.">
        <title>The high-quality draft genome of peach (Prunus persica) identifies unique patterns of genetic diversity, domestication and genome evolution.</title>
        <authorList>
            <consortium name="International Peach Genome Initiative"/>
            <person name="Verde I."/>
            <person name="Abbott A.G."/>
            <person name="Scalabrin S."/>
            <person name="Jung S."/>
            <person name="Shu S."/>
            <person name="Marroni F."/>
            <person name="Zhebentyayeva T."/>
            <person name="Dettori M.T."/>
            <person name="Grimwood J."/>
            <person name="Cattonaro F."/>
            <person name="Zuccolo A."/>
            <person name="Rossini L."/>
            <person name="Jenkins J."/>
            <person name="Vendramin E."/>
            <person name="Meisel L.A."/>
            <person name="Decroocq V."/>
            <person name="Sosinski B."/>
            <person name="Prochnik S."/>
            <person name="Mitros T."/>
            <person name="Policriti A."/>
            <person name="Cipriani G."/>
            <person name="Dondini L."/>
            <person name="Ficklin S."/>
            <person name="Goodstein D.M."/>
            <person name="Xuan P."/>
            <person name="Del Fabbro C."/>
            <person name="Aramini V."/>
            <person name="Copetti D."/>
            <person name="Gonzalez S."/>
            <person name="Horner D.S."/>
            <person name="Falchi R."/>
            <person name="Lucas S."/>
            <person name="Mica E."/>
            <person name="Maldonado J."/>
            <person name="Lazzari B."/>
            <person name="Bielenberg D."/>
            <person name="Pirona R."/>
            <person name="Miculan M."/>
            <person name="Barakat A."/>
            <person name="Testolin R."/>
            <person name="Stella A."/>
            <person name="Tartarini S."/>
            <person name="Tonutti P."/>
            <person name="Arus P."/>
            <person name="Orellana A."/>
            <person name="Wells C."/>
            <person name="Main D."/>
            <person name="Vizzotto G."/>
            <person name="Silva H."/>
            <person name="Salamini F."/>
            <person name="Schmutz J."/>
            <person name="Morgante M."/>
            <person name="Rokhsar D.S."/>
        </authorList>
    </citation>
    <scope>NUCLEOTIDE SEQUENCE [LARGE SCALE GENOMIC DNA]</scope>
    <source>
        <strain evidence="3">cv. Nemared</strain>
    </source>
</reference>
<feature type="region of interest" description="Disordered" evidence="1">
    <location>
        <begin position="79"/>
        <end position="98"/>
    </location>
</feature>
<keyword evidence="3" id="KW-1185">Reference proteome</keyword>
<feature type="region of interest" description="Disordered" evidence="1">
    <location>
        <begin position="1"/>
        <end position="28"/>
    </location>
</feature>
<dbReference type="AlphaFoldDB" id="M5XEB0"/>
<dbReference type="HOGENOM" id="CLU_2337548_0_0_1"/>
<gene>
    <name evidence="2" type="ORF">PRUPE_2G212100</name>
</gene>
<sequence>MAQLAGESKAASDNLSAESREEGDESSSVFGRYTHRFSPSANFAFLHLLPIFHLKISSLKPRTQNLCFEPQLKKFKREHRKTKNLSKIHKTQISKCLN</sequence>
<feature type="compositionally biased region" description="Basic residues" evidence="1">
    <location>
        <begin position="79"/>
        <end position="92"/>
    </location>
</feature>
<dbReference type="Gramene" id="ONI23853">
    <property type="protein sequence ID" value="ONI23853"/>
    <property type="gene ID" value="PRUPE_2G212100"/>
</dbReference>
<protein>
    <submittedName>
        <fullName evidence="2">Uncharacterized protein</fullName>
    </submittedName>
</protein>